<comment type="similarity">
    <text evidence="1">Belongs to the plant acyltransferase family.</text>
</comment>
<keyword evidence="2" id="KW-0808">Transferase</keyword>
<dbReference type="Gene3D" id="3.30.559.10">
    <property type="entry name" value="Chloramphenicol acetyltransferase-like domain"/>
    <property type="match status" value="2"/>
</dbReference>
<evidence type="ECO:0000256" key="2">
    <source>
        <dbReference type="ARBA" id="ARBA00022679"/>
    </source>
</evidence>
<gene>
    <name evidence="4" type="ORF">NC653_019670</name>
</gene>
<keyword evidence="5" id="KW-1185">Reference proteome</keyword>
<evidence type="ECO:0000256" key="1">
    <source>
        <dbReference type="ARBA" id="ARBA00009861"/>
    </source>
</evidence>
<evidence type="ECO:0000256" key="3">
    <source>
        <dbReference type="ARBA" id="ARBA00023315"/>
    </source>
</evidence>
<dbReference type="GO" id="GO:0016746">
    <property type="term" value="F:acyltransferase activity"/>
    <property type="evidence" value="ECO:0007669"/>
    <property type="project" value="UniProtKB-KW"/>
</dbReference>
<dbReference type="Proteomes" id="UP001164929">
    <property type="component" value="Chromosome 7"/>
</dbReference>
<protein>
    <submittedName>
        <fullName evidence="4">Uncharacterized protein</fullName>
    </submittedName>
</protein>
<dbReference type="AlphaFoldDB" id="A0AAD6QJM9"/>
<name>A0AAD6QJM9_9ROSI</name>
<keyword evidence="3" id="KW-0012">Acyltransferase</keyword>
<proteinExistence type="inferred from homology"/>
<evidence type="ECO:0000313" key="4">
    <source>
        <dbReference type="EMBL" id="KAJ6991568.1"/>
    </source>
</evidence>
<comment type="caution">
    <text evidence="4">The sequence shown here is derived from an EMBL/GenBank/DDBJ whole genome shotgun (WGS) entry which is preliminary data.</text>
</comment>
<sequence length="442" mass="48981">MKSLLMNQAEEYVNMEVQIIYQEIIKPSAPTPPHLRTYKLSGKDQIAALAYVPVILFYSPTSEMSSENSDYLKKAFSETLTLFYPFAGRIKDELFIDCNDDGATYVEAHVTCNMSVILQQPDIHQLEQLLPCKPDENLDELSTGVMLAAQVNYFDCGGIAVSVSISHRVADGSSLVSFVNCWAAISRGVDHHIVDGVVVDCTSLFPPQDLSGIKLHESFRNDSTCSKTVTKRFVFYGPKVAALRGKLSSGPYLDRPTRIEAVSALMWGAFVGEENESKKVYKVAAHNVDLRKRLDPPLPQHCIGNIIHTAMAKWPAKVVDYNGLAGKIHESINLINNDYICQVYAGSSTDQGLLAQIVKDPNNWSLFGFSSWCKFPFYEVDLGFGKPVWVGTAMRLMPRGAFLLDTRDGEGIEAWVTLSEEAMLKFEKNPDILAYASVSPGI</sequence>
<dbReference type="Pfam" id="PF02458">
    <property type="entry name" value="Transferase"/>
    <property type="match status" value="1"/>
</dbReference>
<accession>A0AAD6QJM9</accession>
<dbReference type="PANTHER" id="PTHR31623:SF28">
    <property type="entry name" value="BAHD ACYLTRANSFERASE"/>
    <property type="match status" value="1"/>
</dbReference>
<organism evidence="4 5">
    <name type="scientific">Populus alba x Populus x berolinensis</name>
    <dbReference type="NCBI Taxonomy" id="444605"/>
    <lineage>
        <taxon>Eukaryota</taxon>
        <taxon>Viridiplantae</taxon>
        <taxon>Streptophyta</taxon>
        <taxon>Embryophyta</taxon>
        <taxon>Tracheophyta</taxon>
        <taxon>Spermatophyta</taxon>
        <taxon>Magnoliopsida</taxon>
        <taxon>eudicotyledons</taxon>
        <taxon>Gunneridae</taxon>
        <taxon>Pentapetalae</taxon>
        <taxon>rosids</taxon>
        <taxon>fabids</taxon>
        <taxon>Malpighiales</taxon>
        <taxon>Salicaceae</taxon>
        <taxon>Saliceae</taxon>
        <taxon>Populus</taxon>
    </lineage>
</organism>
<reference evidence="4" key="1">
    <citation type="journal article" date="2023" name="Mol. Ecol. Resour.">
        <title>Chromosome-level genome assembly of a triploid poplar Populus alba 'Berolinensis'.</title>
        <authorList>
            <person name="Chen S."/>
            <person name="Yu Y."/>
            <person name="Wang X."/>
            <person name="Wang S."/>
            <person name="Zhang T."/>
            <person name="Zhou Y."/>
            <person name="He R."/>
            <person name="Meng N."/>
            <person name="Wang Y."/>
            <person name="Liu W."/>
            <person name="Liu Z."/>
            <person name="Liu J."/>
            <person name="Guo Q."/>
            <person name="Huang H."/>
            <person name="Sederoff R.R."/>
            <person name="Wang G."/>
            <person name="Qu G."/>
            <person name="Chen S."/>
        </authorList>
    </citation>
    <scope>NUCLEOTIDE SEQUENCE</scope>
    <source>
        <strain evidence="4">SC-2020</strain>
    </source>
</reference>
<dbReference type="InterPro" id="IPR023213">
    <property type="entry name" value="CAT-like_dom_sf"/>
</dbReference>
<dbReference type="EMBL" id="JAQIZT010000007">
    <property type="protein sequence ID" value="KAJ6991568.1"/>
    <property type="molecule type" value="Genomic_DNA"/>
</dbReference>
<evidence type="ECO:0000313" key="5">
    <source>
        <dbReference type="Proteomes" id="UP001164929"/>
    </source>
</evidence>
<dbReference type="PANTHER" id="PTHR31623">
    <property type="entry name" value="F21J9.9"/>
    <property type="match status" value="1"/>
</dbReference>